<reference evidence="2" key="1">
    <citation type="journal article" date="2020" name="bioRxiv">
        <title>A rank-normalized archaeal taxonomy based on genome phylogeny resolves widespread incomplete and uneven classifications.</title>
        <authorList>
            <person name="Rinke C."/>
            <person name="Chuvochina M."/>
            <person name="Mussig A.J."/>
            <person name="Chaumeil P.-A."/>
            <person name="Waite D.W."/>
            <person name="Whitman W.B."/>
            <person name="Parks D.H."/>
            <person name="Hugenholtz P."/>
        </authorList>
    </citation>
    <scope>NUCLEOTIDE SEQUENCE [LARGE SCALE GENOMIC DNA]</scope>
</reference>
<protein>
    <submittedName>
        <fullName evidence="1">Uncharacterized protein</fullName>
    </submittedName>
</protein>
<dbReference type="Proteomes" id="UP000527315">
    <property type="component" value="Unassembled WGS sequence"/>
</dbReference>
<dbReference type="AlphaFoldDB" id="A0A7J4L1J5"/>
<dbReference type="EMBL" id="DUFJ01000104">
    <property type="protein sequence ID" value="HIH33526.1"/>
    <property type="molecule type" value="Genomic_DNA"/>
</dbReference>
<gene>
    <name evidence="1" type="ORF">HA227_04735</name>
</gene>
<comment type="caution">
    <text evidence="1">The sequence shown here is derived from an EMBL/GenBank/DDBJ whole genome shotgun (WGS) entry which is preliminary data.</text>
</comment>
<sequence length="258" mass="28295">MDSMSAKGQAAVTDALFLLLVVGILSASLTVFSIQYGSTIQKYISSQYIIDFETSALKTMLYSTVSRDSGKTVYDAKQVDYLLAVVKEDYLDDADLNSTTKDILRSALKISMKPLSSSFDYLFLIETTDLSRENDFVLIYLYSSPSLPGEAHLEYYCTAKDSLNIQRFLESVGSFVPVASGIKLSKVNERNKNADSVSAIAELALWVGTDLNSIRGKSVVFTENELSTIRFDDASNIGCNADFTGSCAGWLACKRISD</sequence>
<accession>A0A7J4L1J5</accession>
<organism evidence="1 2">
    <name type="scientific">Candidatus Iainarchaeum sp</name>
    <dbReference type="NCBI Taxonomy" id="3101447"/>
    <lineage>
        <taxon>Archaea</taxon>
        <taxon>Candidatus Iainarchaeota</taxon>
        <taxon>Candidatus Iainarchaeia</taxon>
        <taxon>Candidatus Iainarchaeales</taxon>
        <taxon>Candidatus Iainarchaeaceae</taxon>
        <taxon>Candidatus Iainarchaeum</taxon>
    </lineage>
</organism>
<evidence type="ECO:0000313" key="2">
    <source>
        <dbReference type="Proteomes" id="UP000527315"/>
    </source>
</evidence>
<evidence type="ECO:0000313" key="1">
    <source>
        <dbReference type="EMBL" id="HIH33526.1"/>
    </source>
</evidence>
<name>A0A7J4L1J5_9ARCH</name>
<proteinExistence type="predicted"/>